<dbReference type="Proteomes" id="UP000228593">
    <property type="component" value="Unassembled WGS sequence"/>
</dbReference>
<gene>
    <name evidence="5" type="ORF">CR103_21675</name>
</gene>
<dbReference type="RefSeq" id="WP_143752729.1">
    <property type="nucleotide sequence ID" value="NZ_PDOB01000088.1"/>
</dbReference>
<evidence type="ECO:0000256" key="1">
    <source>
        <dbReference type="SAM" id="MobiDB-lite"/>
    </source>
</evidence>
<evidence type="ECO:0000259" key="3">
    <source>
        <dbReference type="Pfam" id="PF13005"/>
    </source>
</evidence>
<feature type="compositionally biased region" description="Basic residues" evidence="1">
    <location>
        <begin position="100"/>
        <end position="109"/>
    </location>
</feature>
<feature type="domain" description="Transposase IS66 central" evidence="2">
    <location>
        <begin position="191"/>
        <end position="234"/>
    </location>
</feature>
<organism evidence="5 6">
    <name type="scientific">Massilia psychrophila</name>
    <dbReference type="NCBI Taxonomy" id="1603353"/>
    <lineage>
        <taxon>Bacteria</taxon>
        <taxon>Pseudomonadati</taxon>
        <taxon>Pseudomonadota</taxon>
        <taxon>Betaproteobacteria</taxon>
        <taxon>Burkholderiales</taxon>
        <taxon>Oxalobacteraceae</taxon>
        <taxon>Telluria group</taxon>
        <taxon>Massilia</taxon>
    </lineage>
</organism>
<sequence length="234" mass="26231">MHLTDLLATLPPALRDYVRELETRATALEMQTATLEMQTSTLQARNQFLEDQFRLAQLKRFAPSSEKFGTQGCLFNEAERDVATLAQDAEEEADKGPKSVGKKRGRKPLPAHLPRQRVEHDLPESEKVCRCCQGALHRMGEDISEQLDIVPATVQVLQHIRFKYACRQCDRHGESSQIITSPMPPQPMPGSIASPATVATILTAKYADGLPMYRLHEVLLRGEVDVARTTLSQW</sequence>
<dbReference type="Pfam" id="PF13007">
    <property type="entry name" value="LZ_Tnp_IS66"/>
    <property type="match status" value="1"/>
</dbReference>
<comment type="caution">
    <text evidence="5">The sequence shown here is derived from an EMBL/GenBank/DDBJ whole genome shotgun (WGS) entry which is preliminary data.</text>
</comment>
<feature type="domain" description="Transposase TnpC homeodomain" evidence="4">
    <location>
        <begin position="49"/>
        <end position="118"/>
    </location>
</feature>
<dbReference type="EMBL" id="PDOB01000088">
    <property type="protein sequence ID" value="PIL37786.1"/>
    <property type="molecule type" value="Genomic_DNA"/>
</dbReference>
<dbReference type="Pfam" id="PF13005">
    <property type="entry name" value="zf-IS66"/>
    <property type="match status" value="1"/>
</dbReference>
<reference evidence="5 6" key="1">
    <citation type="submission" date="2017-10" db="EMBL/GenBank/DDBJ databases">
        <title>Massilia psychrophilum sp. nov., a novel purple-pigmented bacterium isolated from Tianshan glacier, Xinjiang Municipality, China.</title>
        <authorList>
            <person name="Wang H."/>
        </authorList>
    </citation>
    <scope>NUCLEOTIDE SEQUENCE [LARGE SCALE GENOMIC DNA]</scope>
    <source>
        <strain evidence="5 6">JCM 30813</strain>
    </source>
</reference>
<accession>A0A2G8SVI3</accession>
<dbReference type="InterPro" id="IPR052344">
    <property type="entry name" value="Transposase-related"/>
</dbReference>
<keyword evidence="6" id="KW-1185">Reference proteome</keyword>
<name>A0A2G8SVI3_9BURK</name>
<dbReference type="InterPro" id="IPR024474">
    <property type="entry name" value="Znf_dom_IS66"/>
</dbReference>
<dbReference type="InterPro" id="IPR024463">
    <property type="entry name" value="Transposase_TnpC_homeodom"/>
</dbReference>
<dbReference type="AlphaFoldDB" id="A0A2G8SVI3"/>
<feature type="region of interest" description="Disordered" evidence="1">
    <location>
        <begin position="88"/>
        <end position="116"/>
    </location>
</feature>
<dbReference type="InterPro" id="IPR004291">
    <property type="entry name" value="Transposase_IS66_central"/>
</dbReference>
<evidence type="ECO:0000313" key="6">
    <source>
        <dbReference type="Proteomes" id="UP000228593"/>
    </source>
</evidence>
<evidence type="ECO:0000259" key="4">
    <source>
        <dbReference type="Pfam" id="PF13007"/>
    </source>
</evidence>
<dbReference type="PANTHER" id="PTHR33678:SF1">
    <property type="entry name" value="BLL1576 PROTEIN"/>
    <property type="match status" value="1"/>
</dbReference>
<proteinExistence type="predicted"/>
<dbReference type="Pfam" id="PF03050">
    <property type="entry name" value="DDE_Tnp_IS66"/>
    <property type="match status" value="1"/>
</dbReference>
<dbReference type="OrthoDB" id="9794514at2"/>
<feature type="domain" description="Transposase IS66 zinc-finger binding" evidence="3">
    <location>
        <begin position="126"/>
        <end position="170"/>
    </location>
</feature>
<protein>
    <submittedName>
        <fullName evidence="5">IS66 family transposase</fullName>
    </submittedName>
</protein>
<dbReference type="Gene3D" id="1.20.5.490">
    <property type="entry name" value="Single helix bin"/>
    <property type="match status" value="1"/>
</dbReference>
<feature type="non-terminal residue" evidence="5">
    <location>
        <position position="234"/>
    </location>
</feature>
<evidence type="ECO:0000313" key="5">
    <source>
        <dbReference type="EMBL" id="PIL37786.1"/>
    </source>
</evidence>
<evidence type="ECO:0000259" key="2">
    <source>
        <dbReference type="Pfam" id="PF03050"/>
    </source>
</evidence>
<dbReference type="PANTHER" id="PTHR33678">
    <property type="entry name" value="BLL1576 PROTEIN"/>
    <property type="match status" value="1"/>
</dbReference>